<dbReference type="OrthoDB" id="2884925at2759"/>
<keyword evidence="2" id="KW-1185">Reference proteome</keyword>
<accession>A0A4Y7PJL1</accession>
<dbReference type="VEuPathDB" id="FungiDB:BD410DRAFT_796770"/>
<dbReference type="InterPro" id="IPR032675">
    <property type="entry name" value="LRR_dom_sf"/>
</dbReference>
<gene>
    <name evidence="1" type="ORF">BD410DRAFT_796770</name>
</gene>
<sequence length="389" mass="44491">MSFSNEFESIDAEIKDIERAIEAFDLQKDDAAMLPNTKSLELTTLKTGRNRLAPVSRLPPETLTEIFQYVMAEIHYYGWWYLSRWSKRWRNGTAICRDWRSVALETPSLWSFTCYLRVRLAEPYRLEHLPRISEITVSGTVETWEVILPLLSKSFPVLVDASLTLDTARRTFFVGESVFRNMSSSLRRLSLLRMSGVPWTSLRLSNLVALEIGDFIAAQFYPIMDACPNLQRIDFYGRSPITPGCAILSRRVYMPSLRCLSLSLPATFCEQVLQCLVLRDDVWLDLICSRYPTDNHISIVPPRLLYSLPDEVNLTMELEFDESYTPKAKLGIIASTSVRKMEVAVRWNSPDRDVDKACHIAIMLTEAFVEPSSFIHIPGYLGNEIPNLG</sequence>
<evidence type="ECO:0000313" key="1">
    <source>
        <dbReference type="EMBL" id="TDL15032.1"/>
    </source>
</evidence>
<dbReference type="SUPFAM" id="SSF52047">
    <property type="entry name" value="RNI-like"/>
    <property type="match status" value="1"/>
</dbReference>
<dbReference type="Gene3D" id="3.80.10.10">
    <property type="entry name" value="Ribonuclease Inhibitor"/>
    <property type="match status" value="1"/>
</dbReference>
<name>A0A4Y7PJL1_9AGAM</name>
<proteinExistence type="predicted"/>
<dbReference type="EMBL" id="ML170294">
    <property type="protein sequence ID" value="TDL15032.1"/>
    <property type="molecule type" value="Genomic_DNA"/>
</dbReference>
<evidence type="ECO:0000313" key="2">
    <source>
        <dbReference type="Proteomes" id="UP000294933"/>
    </source>
</evidence>
<protein>
    <submittedName>
        <fullName evidence="1">Uncharacterized protein</fullName>
    </submittedName>
</protein>
<dbReference type="Proteomes" id="UP000294933">
    <property type="component" value="Unassembled WGS sequence"/>
</dbReference>
<dbReference type="AlphaFoldDB" id="A0A4Y7PJL1"/>
<reference evidence="1 2" key="1">
    <citation type="submission" date="2018-06" db="EMBL/GenBank/DDBJ databases">
        <title>A transcriptomic atlas of mushroom development highlights an independent origin of complex multicellularity.</title>
        <authorList>
            <consortium name="DOE Joint Genome Institute"/>
            <person name="Krizsan K."/>
            <person name="Almasi E."/>
            <person name="Merenyi Z."/>
            <person name="Sahu N."/>
            <person name="Viragh M."/>
            <person name="Koszo T."/>
            <person name="Mondo S."/>
            <person name="Kiss B."/>
            <person name="Balint B."/>
            <person name="Kues U."/>
            <person name="Barry K."/>
            <person name="Hegedus J.C."/>
            <person name="Henrissat B."/>
            <person name="Johnson J."/>
            <person name="Lipzen A."/>
            <person name="Ohm R."/>
            <person name="Nagy I."/>
            <person name="Pangilinan J."/>
            <person name="Yan J."/>
            <person name="Xiong Y."/>
            <person name="Grigoriev I.V."/>
            <person name="Hibbett D.S."/>
            <person name="Nagy L.G."/>
        </authorList>
    </citation>
    <scope>NUCLEOTIDE SEQUENCE [LARGE SCALE GENOMIC DNA]</scope>
    <source>
        <strain evidence="1 2">SZMC22713</strain>
    </source>
</reference>
<dbReference type="STRING" id="50990.A0A4Y7PJL1"/>
<organism evidence="1 2">
    <name type="scientific">Rickenella mellea</name>
    <dbReference type="NCBI Taxonomy" id="50990"/>
    <lineage>
        <taxon>Eukaryota</taxon>
        <taxon>Fungi</taxon>
        <taxon>Dikarya</taxon>
        <taxon>Basidiomycota</taxon>
        <taxon>Agaricomycotina</taxon>
        <taxon>Agaricomycetes</taxon>
        <taxon>Hymenochaetales</taxon>
        <taxon>Rickenellaceae</taxon>
        <taxon>Rickenella</taxon>
    </lineage>
</organism>